<feature type="domain" description="Secretion system C-terminal sorting" evidence="2">
    <location>
        <begin position="1915"/>
        <end position="1991"/>
    </location>
</feature>
<gene>
    <name evidence="3" type="ORF">CJD36_011035</name>
</gene>
<reference evidence="3 4" key="1">
    <citation type="submission" date="2018-01" db="EMBL/GenBank/DDBJ databases">
        <title>A novel member of the phylum Bacteroidetes isolated from glacier ice.</title>
        <authorList>
            <person name="Liu Q."/>
            <person name="Xin Y.-H."/>
        </authorList>
    </citation>
    <scope>NUCLEOTIDE SEQUENCE [LARGE SCALE GENOMIC DNA]</scope>
    <source>
        <strain evidence="3 4">RB1R16</strain>
    </source>
</reference>
<keyword evidence="1" id="KW-0732">Signal</keyword>
<keyword evidence="4" id="KW-1185">Reference proteome</keyword>
<protein>
    <recommendedName>
        <fullName evidence="2">Secretion system C-terminal sorting domain-containing protein</fullName>
    </recommendedName>
</protein>
<dbReference type="Proteomes" id="UP000239872">
    <property type="component" value="Unassembled WGS sequence"/>
</dbReference>
<dbReference type="EMBL" id="PPSL01000003">
    <property type="protein sequence ID" value="PQJ10503.1"/>
    <property type="molecule type" value="Genomic_DNA"/>
</dbReference>
<dbReference type="OrthoDB" id="9757809at2"/>
<name>A0A2S7SUC4_9BACT</name>
<feature type="chain" id="PRO_5015512262" description="Secretion system C-terminal sorting domain-containing protein" evidence="1">
    <location>
        <begin position="21"/>
        <end position="1993"/>
    </location>
</feature>
<feature type="signal peptide" evidence="1">
    <location>
        <begin position="1"/>
        <end position="20"/>
    </location>
</feature>
<dbReference type="NCBIfam" id="TIGR04183">
    <property type="entry name" value="Por_Secre_tail"/>
    <property type="match status" value="1"/>
</dbReference>
<comment type="caution">
    <text evidence="3">The sequence shown here is derived from an EMBL/GenBank/DDBJ whole genome shotgun (WGS) entry which is preliminary data.</text>
</comment>
<dbReference type="Pfam" id="PF18962">
    <property type="entry name" value="Por_Secre_tail"/>
    <property type="match status" value="1"/>
</dbReference>
<dbReference type="SUPFAM" id="SSF101908">
    <property type="entry name" value="Putative isomerase YbhE"/>
    <property type="match status" value="1"/>
</dbReference>
<dbReference type="InterPro" id="IPR026444">
    <property type="entry name" value="Secre_tail"/>
</dbReference>
<dbReference type="InterPro" id="IPR015943">
    <property type="entry name" value="WD40/YVTN_repeat-like_dom_sf"/>
</dbReference>
<evidence type="ECO:0000313" key="4">
    <source>
        <dbReference type="Proteomes" id="UP000239872"/>
    </source>
</evidence>
<evidence type="ECO:0000313" key="3">
    <source>
        <dbReference type="EMBL" id="PQJ10503.1"/>
    </source>
</evidence>
<proteinExistence type="predicted"/>
<accession>A0A2S7SUC4</accession>
<dbReference type="SUPFAM" id="SSF110296">
    <property type="entry name" value="Oligoxyloglucan reducing end-specific cellobiohydrolase"/>
    <property type="match status" value="1"/>
</dbReference>
<organism evidence="3 4">
    <name type="scientific">Flavipsychrobacter stenotrophus</name>
    <dbReference type="NCBI Taxonomy" id="2077091"/>
    <lineage>
        <taxon>Bacteria</taxon>
        <taxon>Pseudomonadati</taxon>
        <taxon>Bacteroidota</taxon>
        <taxon>Chitinophagia</taxon>
        <taxon>Chitinophagales</taxon>
        <taxon>Chitinophagaceae</taxon>
        <taxon>Flavipsychrobacter</taxon>
    </lineage>
</organism>
<dbReference type="RefSeq" id="WP_105039231.1">
    <property type="nucleotide sequence ID" value="NZ_PPSL01000003.1"/>
</dbReference>
<sequence>MKRNLLLLAFVLFISFASKGQDTTAVINTNWPNIARDTSLTYEQIATICDSLFKQAGYSLTEDIPSEQEEEEEGRKEKEGGAYNDYKRWKHFFATRIDISTGKPHSFVAEALTTSGSSPSNCAGTSPLQSSISSIPNVLGWQFIGPRIAIQRIGEVNSMVVNPTNINEIYVSDNFGGLWKTTNASLAPNNTWECLSDHLASIAGVGVTYFYVDFSASPRKIYCVVGIPHSLCVGNQIDVFGIYYSADDGATFTNIMSPSTTPELSTLNDAKFWPGNSTSSSKYLFVTTQFKVSRINITNPAAPYIETLVDAAPLIPTDHQSERFRGFTTMTFLPSDPTSLYVSTNSNWGWAFLATAHLFKISSCNTCTSCSLNNISFPLGLNDILFGKGDFANASDWPGTWKRAYDATTALGWNRVATSSAQYLKCTPSSSPSVVNSLEANVEGSYFTNMTYTISFQLTLPPKTEVDVVLKDVNSSNIYSLDWGTGTTPTPSTSYTTNFDVGPGSIPPGGTLVPGHYRNDGTTTQTVTVTSTVVNATHFVGRLEFGAYSLSGYTTGDITLDNVTIVQNFENYITNGFSPLAPANHVFWQTDQGTTKIQDASGTITVSTYPSFALSTPSGFCASPTNSNILYNYILFDYGVQVRKIDFSTSSPTITNSPALYGNNLHVDQRCMVALPDATGTDDILYLGNDGGISKGTFSMTTWQNLNGKGLNISLPYSLGSNIHTGEVGIAASDNGLLYATNASFNAWTFQPVGDGGELQYGKRYATRNYKFIGWSSSSGFVFLSGQTMGLPECSALPTMQVDVPSLGKLVTTYKGEYFGTGSTAGGNIYSIVLGSGSGTTGSPYSLSYGNLTPTTAGSHYPGTLVDHKSVQAVAPDMYDENYIAAHIHEAPWEVGGFLFCHNAASSSPTWSYISNNPGLNPGANKTTNWTPLISMDVDPRSTIPNKRLWVGGSGYAATAGVGRVFQTTDEGLHWYDMSYGLPTGPINALKYDEQSHYLFAGTDQGVYAFNVDNGTNSSSNPWVCFSLNLPSSLVTALDINRCTSKLYVSMYGRGAFETNLPPDPNLYGSVTTGGSAGVNDICDIENILGSAASPTIWTQDMDKMRSIYVGAGKKLVIQNCTINMGRDKVIIVDKGGTLLVDHAVLTNGCGPYFWGGIRVLGDWLATQTTANQGSATIQNGSIVEHAEIGVATGKPGAGYWITTGGIVQAYNSTFQNNHYGASLSEYHRYNPTTGALMPNLSHFDKCTFLLDNNYKGTAINYPFKYHVGLQEVEGVKFSGCVFKNTNTDPMNAKLGEGIHASDASFTVGAYCPVFSLCSSPIRSTFNGFKHGITTQRVSGYIPTSTYIDQTDFDAVSVGVYVSVMENVSTTNCKFTIGNGLSEVDANSLAFSGCEQNIGIYTQNTQQFKIESNVFNGVTTALPYWYNIGVAVVNCGETNKKIYINKFDNLRQGVYAIGNNYRAYNTTGGIPPSGLQITCNAFSNNNTDILVSPDGAPNFQGICPKQILGPAVAGNTFYNSLYNITNTGIGISYYYNTSASNELPAVVSNVIRYGLASTANCPTGGLSNTTKMVAQSPQVLRSYKQDFNQDRNLLAKKIGLMDSLIDFGNSDSISAVLMGYQDSGKVRKLLNKIAPYLSEQQISVVIDHNLLNGAPIMPILQKNLDIVDDYDFIHSLMTNGYITSADEKKLITSYGSGANETRRTQIRSAIENVSVKVDYLSDLILTALKTEADTGIAFDDTTGMGICMDSSSVYFTLDSNVAYIWQDDIKPHLKKIDRIWAIYALAGYNLHLKKYNSATNNMLLADSLVTTFHGDSDELMAYHLFYNIMINAGLDGRDAYRLDSGDIAGLDTFSIPILPVVAARQIVFNTTTGILSPFDPPIALSPCFKEHKGTNENGNSPITNVNGTINSKFTVYPNPANDLVTFAYEIEDPCTPIKVVVTNIIGKKVYETYVNDSSGSVNWNTSSLIPGVYLYRVTCEKGIIGTGKLVIQK</sequence>
<evidence type="ECO:0000259" key="2">
    <source>
        <dbReference type="Pfam" id="PF18962"/>
    </source>
</evidence>
<dbReference type="Gene3D" id="2.130.10.10">
    <property type="entry name" value="YVTN repeat-like/Quinoprotein amine dehydrogenase"/>
    <property type="match status" value="1"/>
</dbReference>
<evidence type="ECO:0000256" key="1">
    <source>
        <dbReference type="SAM" id="SignalP"/>
    </source>
</evidence>